<dbReference type="RefSeq" id="WP_010037031.1">
    <property type="nucleotide sequence ID" value="NZ_CP025958.1"/>
</dbReference>
<gene>
    <name evidence="1" type="ORF">C1280_20430</name>
</gene>
<dbReference type="KEGG" id="gog:C1280_20430"/>
<accession>A0A2Z3H6B9</accession>
<proteinExistence type="predicted"/>
<evidence type="ECO:0000313" key="1">
    <source>
        <dbReference type="EMBL" id="AWM39116.1"/>
    </source>
</evidence>
<sequence>MGEKRLINDTARETAKKIVQVFAPLLRDEELRDAFEEVLIHTTAGLERFTALSERERLRLHDGT</sequence>
<dbReference type="EMBL" id="CP025958">
    <property type="protein sequence ID" value="AWM39116.1"/>
    <property type="molecule type" value="Genomic_DNA"/>
</dbReference>
<protein>
    <submittedName>
        <fullName evidence="1">Uncharacterized protein</fullName>
    </submittedName>
</protein>
<name>A0A2Z3H6B9_9BACT</name>
<keyword evidence="2" id="KW-1185">Reference proteome</keyword>
<organism evidence="1 2">
    <name type="scientific">Gemmata obscuriglobus</name>
    <dbReference type="NCBI Taxonomy" id="114"/>
    <lineage>
        <taxon>Bacteria</taxon>
        <taxon>Pseudomonadati</taxon>
        <taxon>Planctomycetota</taxon>
        <taxon>Planctomycetia</taxon>
        <taxon>Gemmatales</taxon>
        <taxon>Gemmataceae</taxon>
        <taxon>Gemmata</taxon>
    </lineage>
</organism>
<reference evidence="1 2" key="1">
    <citation type="submission" date="2018-01" db="EMBL/GenBank/DDBJ databases">
        <title>G. obscuriglobus.</title>
        <authorList>
            <person name="Franke J."/>
            <person name="Blomberg W."/>
            <person name="Selmecki A."/>
        </authorList>
    </citation>
    <scope>NUCLEOTIDE SEQUENCE [LARGE SCALE GENOMIC DNA]</scope>
    <source>
        <strain evidence="1 2">DSM 5831</strain>
    </source>
</reference>
<evidence type="ECO:0000313" key="2">
    <source>
        <dbReference type="Proteomes" id="UP000245802"/>
    </source>
</evidence>
<dbReference type="Proteomes" id="UP000245802">
    <property type="component" value="Chromosome"/>
</dbReference>
<dbReference type="AlphaFoldDB" id="A0A2Z3H6B9"/>